<organism evidence="6 7">
    <name type="scientific">Trifolium medium</name>
    <dbReference type="NCBI Taxonomy" id="97028"/>
    <lineage>
        <taxon>Eukaryota</taxon>
        <taxon>Viridiplantae</taxon>
        <taxon>Streptophyta</taxon>
        <taxon>Embryophyta</taxon>
        <taxon>Tracheophyta</taxon>
        <taxon>Spermatophyta</taxon>
        <taxon>Magnoliopsida</taxon>
        <taxon>eudicotyledons</taxon>
        <taxon>Gunneridae</taxon>
        <taxon>Pentapetalae</taxon>
        <taxon>rosids</taxon>
        <taxon>fabids</taxon>
        <taxon>Fabales</taxon>
        <taxon>Fabaceae</taxon>
        <taxon>Papilionoideae</taxon>
        <taxon>50 kb inversion clade</taxon>
        <taxon>NPAAA clade</taxon>
        <taxon>Hologalegina</taxon>
        <taxon>IRL clade</taxon>
        <taxon>Trifolieae</taxon>
        <taxon>Trifolium</taxon>
    </lineage>
</organism>
<evidence type="ECO:0000256" key="4">
    <source>
        <dbReference type="ARBA" id="ARBA00022825"/>
    </source>
</evidence>
<evidence type="ECO:0000313" key="6">
    <source>
        <dbReference type="EMBL" id="MCH96390.1"/>
    </source>
</evidence>
<dbReference type="GO" id="GO:0006508">
    <property type="term" value="P:proteolysis"/>
    <property type="evidence" value="ECO:0007669"/>
    <property type="project" value="UniProtKB-KW"/>
</dbReference>
<evidence type="ECO:0000259" key="5">
    <source>
        <dbReference type="Pfam" id="PF01343"/>
    </source>
</evidence>
<dbReference type="Gene3D" id="3.90.226.10">
    <property type="entry name" value="2-enoyl-CoA Hydratase, Chain A, domain 1"/>
    <property type="match status" value="1"/>
</dbReference>
<evidence type="ECO:0000256" key="3">
    <source>
        <dbReference type="ARBA" id="ARBA00022801"/>
    </source>
</evidence>
<dbReference type="PANTHER" id="PTHR33209">
    <property type="entry name" value="PROTEASE 4"/>
    <property type="match status" value="1"/>
</dbReference>
<dbReference type="Proteomes" id="UP000265520">
    <property type="component" value="Unassembled WGS sequence"/>
</dbReference>
<dbReference type="AlphaFoldDB" id="A0A392N9B6"/>
<dbReference type="EMBL" id="LXQA010032214">
    <property type="protein sequence ID" value="MCH96390.1"/>
    <property type="molecule type" value="Genomic_DNA"/>
</dbReference>
<keyword evidence="4" id="KW-0720">Serine protease</keyword>
<evidence type="ECO:0000313" key="7">
    <source>
        <dbReference type="Proteomes" id="UP000265520"/>
    </source>
</evidence>
<feature type="domain" description="Peptidase S49" evidence="5">
    <location>
        <begin position="1"/>
        <end position="74"/>
    </location>
</feature>
<name>A0A392N9B6_9FABA</name>
<dbReference type="PANTHER" id="PTHR33209:SF1">
    <property type="entry name" value="PEPTIDASE S49 DOMAIN-CONTAINING PROTEIN"/>
    <property type="match status" value="1"/>
</dbReference>
<comment type="caution">
    <text evidence="6">The sequence shown here is derived from an EMBL/GenBank/DDBJ whole genome shotgun (WGS) entry which is preliminary data.</text>
</comment>
<dbReference type="Pfam" id="PF01343">
    <property type="entry name" value="Peptidase_S49"/>
    <property type="match status" value="1"/>
</dbReference>
<keyword evidence="3" id="KW-0378">Hydrolase</keyword>
<evidence type="ECO:0000256" key="2">
    <source>
        <dbReference type="ARBA" id="ARBA00022670"/>
    </source>
</evidence>
<accession>A0A392N9B6</accession>
<keyword evidence="7" id="KW-1185">Reference proteome</keyword>
<keyword evidence="2 6" id="KW-0645">Protease</keyword>
<gene>
    <name evidence="6" type="ORF">A2U01_0017376</name>
</gene>
<dbReference type="GO" id="GO:0008236">
    <property type="term" value="F:serine-type peptidase activity"/>
    <property type="evidence" value="ECO:0007669"/>
    <property type="project" value="UniProtKB-KW"/>
</dbReference>
<proteinExistence type="inferred from homology"/>
<reference evidence="6 7" key="1">
    <citation type="journal article" date="2018" name="Front. Plant Sci.">
        <title>Red Clover (Trifolium pratense) and Zigzag Clover (T. medium) - A Picture of Genomic Similarities and Differences.</title>
        <authorList>
            <person name="Dluhosova J."/>
            <person name="Istvanek J."/>
            <person name="Nedelnik J."/>
            <person name="Repkova J."/>
        </authorList>
    </citation>
    <scope>NUCLEOTIDE SEQUENCE [LARGE SCALE GENOMIC DNA]</scope>
    <source>
        <strain evidence="7">cv. 10/8</strain>
        <tissue evidence="6">Leaf</tissue>
    </source>
</reference>
<comment type="similarity">
    <text evidence="1">Belongs to the peptidase S49 family.</text>
</comment>
<sequence>MSDENCEMLTALLDTIYTNWLDKVSSAKGKGREDIENFINEGVYEVDKLKEEGLISNVIYDDEVTAMLKERLGVKAEEKLPTVDYR</sequence>
<dbReference type="InterPro" id="IPR002142">
    <property type="entry name" value="Peptidase_S49"/>
</dbReference>
<protein>
    <submittedName>
        <fullName evidence="6">Serine protease SPPA chloroplastic-like</fullName>
    </submittedName>
</protein>
<evidence type="ECO:0000256" key="1">
    <source>
        <dbReference type="ARBA" id="ARBA00008683"/>
    </source>
</evidence>